<dbReference type="Gene3D" id="2.120.10.70">
    <property type="entry name" value="Fucose-specific lectin"/>
    <property type="match status" value="1"/>
</dbReference>
<accession>A0A6G9YMK0</accession>
<evidence type="ECO:0000313" key="1">
    <source>
        <dbReference type="EMBL" id="QIS14525.1"/>
    </source>
</evidence>
<dbReference type="RefSeq" id="WP_167476924.1">
    <property type="nucleotide sequence ID" value="NZ_CP046172.1"/>
</dbReference>
<dbReference type="KEGG" id="nah:F5544_33445"/>
<dbReference type="EMBL" id="CP046172">
    <property type="protein sequence ID" value="QIS14525.1"/>
    <property type="molecule type" value="Genomic_DNA"/>
</dbReference>
<reference evidence="1 2" key="1">
    <citation type="journal article" date="2019" name="ACS Chem. Biol.">
        <title>Identification and Mobilization of a Cryptic Antibiotic Biosynthesis Gene Locus from a Human-Pathogenic Nocardia Isolate.</title>
        <authorList>
            <person name="Herisse M."/>
            <person name="Ishida K."/>
            <person name="Porter J.L."/>
            <person name="Howden B."/>
            <person name="Hertweck C."/>
            <person name="Stinear T.P."/>
            <person name="Pidot S.J."/>
        </authorList>
    </citation>
    <scope>NUCLEOTIDE SEQUENCE [LARGE SCALE GENOMIC DNA]</scope>
    <source>
        <strain evidence="1 2">AUSMDU00012717</strain>
    </source>
</reference>
<protein>
    <submittedName>
        <fullName evidence="1">Uncharacterized protein</fullName>
    </submittedName>
</protein>
<organism evidence="1 2">
    <name type="scientific">Nocardia arthritidis</name>
    <dbReference type="NCBI Taxonomy" id="228602"/>
    <lineage>
        <taxon>Bacteria</taxon>
        <taxon>Bacillati</taxon>
        <taxon>Actinomycetota</taxon>
        <taxon>Actinomycetes</taxon>
        <taxon>Mycobacteriales</taxon>
        <taxon>Nocardiaceae</taxon>
        <taxon>Nocardia</taxon>
    </lineage>
</organism>
<dbReference type="SUPFAM" id="SSF89372">
    <property type="entry name" value="Fucose-specific lectin"/>
    <property type="match status" value="2"/>
</dbReference>
<keyword evidence="2" id="KW-1185">Reference proteome</keyword>
<sequence length="1715" mass="189120">MGDGDLRAELERRRKWFFEAQLRRFSTQTFRGISRDSKDPDDIRLLKLISEPLPALGSGPLQVTVGENPLGPVYLDSKTQVWDDDEQKRREAFIDYTGYIGGWLEYKDPQRLRAKIAELATEFERDRFTSVLEPTPLGVYRRKPATLDPDPGNDPWQKTDGRGAAMSRATVGAAKPWLLPELYHPKNVDSSEPEKWLENLEQFLTDYESELQLVLGGAVDQKITFDRAAPDKYRAAIQEALRKSTAVDAAAAVKAELLHQEQKPGGKPDEQVYKYQIKVATNGFPLGDPKDFPYSAMVKYWTRVVGAPLKEVYVNKENSDMGLVLLMRVLYLFGTIPDQVASGDRLRWRKRAAPGPEFAEFFENRAATEVFTKDAALAARLSDARTRLSIIVEENAAAPGSASVAFSPIAQEVLRTGIHHFKFWLDEPLHAKDNGKQQQARSDLGYGDIAEGEMEYWSENHFIMFASSEYLAGQLWEGDEFQAGKQFLDPGKRDGVLTGKQRKERGRARVLRWLNHRLMLGWTEFNSSGYYREHFWSLLNLVDFALDREVREKATLAADLLLFDMARFLHRGAMGAAGGRSQFKSKASGSDNAIGDAIEILFGTRGLLEDSDSEIGASMATSTYRIPDVLLEIAAHPPVSGFIDRSRVSVTFDEAPKYGISISQQSDAMDSLRSGYAPKLAKHFQFIDQLNAEITRTHIGYGATEDSVAFWLSTSAFFVKQVVHGQLDFIDKFGLAKTGIFKKLTSMVGTIAPIIEGVGDTLFGATVGAVVGGGVGALAGGLIGAFSGDKTEEVADKLSLFLEGSTRTRANIMTYRNRDIMLSSIQNFRTGQLNFQSNVSQATVNGVTNVFTTSGFGGLDISVELAGLVSLLAGATATLVGEAILGITGVGAVAAVGLGVAAGVETFKTIEDLNGTNPIGDDHDGPGWWTGYWALPMVVQQGPAAIIAYDFHDSQKTLADCGSHLWFPKRGFDNADEVRCSGYDDANFFLLDIGDIGPKGFWVFGKYTHPADGVAAADRPEAYIGVFSNQRPAWLDGSKDSDPDFYHRKLEEAGKKKIDDLADQIDNENDPNKKKQLQQQKSDLERIWSEPLARDYFADQDWYVGGKNIWIVHVGNKDEYGDYQTFKDRVSSARVHLDDVGDMECTYHMPLPSGGSQTLQLKYGDGGEFHYGDAPLQTDLYPRFENPFLRSGRVEWGQRAYVIEYNGKTLLHDFSDFTEPVRTEQVPADDPDNVRALVAFVRTRDDDLDAKNRCVATVRIACATVTTDEIIAVGPVDDNTTHDAEWIFLDSSARYGPDMTIELTKEAFDDGDADDGWKMSFSLRALMGDYTLRDCTLSFDSVDFDGDRHGSGVFPVSIRTDRWRRWEPVPEGRADGRVVLAARPSWDKTYYDYCDLLVVGPKQAVRHRKLPACLTAAPQWSDIPGGPGFTPSCSVAAASTVPGQLIAVVLDAGTLFAASPDQNLRWTAWTAQQPMAGNLSAQTPVPLASPGTVSAGPSQFSGSGVELVVTGSDGQVYAHFDWHLGEIFPWRQLAVNGFTLRQDGACVLVGNQLYVLDTDGAIWAAFIDRFPLIPLPPVWVKVSADLPPIRNLTAANETRLLAISADGRIWDGSLPQDGQPTWTQLANIPLPEGVGISCATPYSDHIDAFVVGADGIVYTAAWDKATAWTDWHPVTQDAQGFHAAPRTPLAVHRVNRQLELFVESTDGDLFRAWWS</sequence>
<dbReference type="Proteomes" id="UP000503540">
    <property type="component" value="Chromosome"/>
</dbReference>
<name>A0A6G9YMK0_9NOCA</name>
<gene>
    <name evidence="1" type="ORF">F5544_33445</name>
</gene>
<proteinExistence type="predicted"/>
<evidence type="ECO:0000313" key="2">
    <source>
        <dbReference type="Proteomes" id="UP000503540"/>
    </source>
</evidence>